<dbReference type="InterPro" id="IPR001412">
    <property type="entry name" value="aa-tRNA-synth_I_CS"/>
</dbReference>
<dbReference type="InterPro" id="IPR004527">
    <property type="entry name" value="Glu-tRNA-ligase_bac/mito"/>
</dbReference>
<dbReference type="GO" id="GO:0006424">
    <property type="term" value="P:glutamyl-tRNA aminoacylation"/>
    <property type="evidence" value="ECO:0007669"/>
    <property type="project" value="UniProtKB-UniRule"/>
</dbReference>
<feature type="short sequence motif" description="'KMSKS' region" evidence="10">
    <location>
        <begin position="244"/>
        <end position="248"/>
    </location>
</feature>
<evidence type="ECO:0000256" key="4">
    <source>
        <dbReference type="ARBA" id="ARBA00022490"/>
    </source>
</evidence>
<keyword evidence="6 10" id="KW-0547">Nucleotide-binding</keyword>
<dbReference type="InterPro" id="IPR049940">
    <property type="entry name" value="GluQ/Sye"/>
</dbReference>
<dbReference type="Gene3D" id="3.40.50.620">
    <property type="entry name" value="HUPs"/>
    <property type="match status" value="1"/>
</dbReference>
<dbReference type="SUPFAM" id="SSF52374">
    <property type="entry name" value="Nucleotidylyl transferase"/>
    <property type="match status" value="1"/>
</dbReference>
<comment type="subcellular location">
    <subcellularLocation>
        <location evidence="1 10">Cytoplasm</location>
    </subcellularLocation>
</comment>
<accession>A0A1G1ZB90</accession>
<dbReference type="HAMAP" id="MF_00022">
    <property type="entry name" value="Glu_tRNA_synth_type1"/>
    <property type="match status" value="1"/>
</dbReference>
<dbReference type="EMBL" id="MHJD01000036">
    <property type="protein sequence ID" value="OGY61918.1"/>
    <property type="molecule type" value="Genomic_DNA"/>
</dbReference>
<feature type="domain" description="Glutamyl/glutaminyl-tRNA synthetase class Ib catalytic" evidence="11">
    <location>
        <begin position="6"/>
        <end position="313"/>
    </location>
</feature>
<evidence type="ECO:0000256" key="1">
    <source>
        <dbReference type="ARBA" id="ARBA00004496"/>
    </source>
</evidence>
<comment type="function">
    <text evidence="10">Catalyzes the attachment of glutamate to tRNA(Glu) in a two-step reaction: glutamate is first activated by ATP to form Glu-AMP and then transferred to the acceptor end of tRNA(Glu).</text>
</comment>
<reference evidence="13 14" key="1">
    <citation type="journal article" date="2016" name="Nat. Commun.">
        <title>Thousands of microbial genomes shed light on interconnected biogeochemical processes in an aquifer system.</title>
        <authorList>
            <person name="Anantharaman K."/>
            <person name="Brown C.T."/>
            <person name="Hug L.A."/>
            <person name="Sharon I."/>
            <person name="Castelle C.J."/>
            <person name="Probst A.J."/>
            <person name="Thomas B.C."/>
            <person name="Singh A."/>
            <person name="Wilkins M.J."/>
            <person name="Karaoz U."/>
            <person name="Brodie E.L."/>
            <person name="Williams K.H."/>
            <person name="Hubbard S.S."/>
            <person name="Banfield J.F."/>
        </authorList>
    </citation>
    <scope>NUCLEOTIDE SEQUENCE [LARGE SCALE GENOMIC DNA]</scope>
</reference>
<dbReference type="InterPro" id="IPR000924">
    <property type="entry name" value="Glu/Gln-tRNA-synth"/>
</dbReference>
<evidence type="ECO:0000313" key="13">
    <source>
        <dbReference type="EMBL" id="OGY61918.1"/>
    </source>
</evidence>
<dbReference type="InterPro" id="IPR008925">
    <property type="entry name" value="aa_tRNA-synth_I_cd-bd_sf"/>
</dbReference>
<comment type="caution">
    <text evidence="10">Lacks conserved residue(s) required for the propagation of feature annotation.</text>
</comment>
<dbReference type="CDD" id="cd00808">
    <property type="entry name" value="GluRS_core"/>
    <property type="match status" value="1"/>
</dbReference>
<dbReference type="NCBIfam" id="NF004315">
    <property type="entry name" value="PRK05710.1-4"/>
    <property type="match status" value="1"/>
</dbReference>
<name>A0A1G1ZB90_9BACT</name>
<dbReference type="PANTHER" id="PTHR43311:SF2">
    <property type="entry name" value="GLUTAMATE--TRNA LIGASE, MITOCHONDRIAL-RELATED"/>
    <property type="match status" value="1"/>
</dbReference>
<dbReference type="SUPFAM" id="SSF48163">
    <property type="entry name" value="An anticodon-binding domain of class I aminoacyl-tRNA synthetases"/>
    <property type="match status" value="1"/>
</dbReference>
<dbReference type="PROSITE" id="PS00178">
    <property type="entry name" value="AA_TRNA_LIGASE_I"/>
    <property type="match status" value="1"/>
</dbReference>
<feature type="domain" description="Aminoacyl-tRNA synthetase class I anticodon-binding" evidence="12">
    <location>
        <begin position="338"/>
        <end position="464"/>
    </location>
</feature>
<evidence type="ECO:0000256" key="7">
    <source>
        <dbReference type="ARBA" id="ARBA00022840"/>
    </source>
</evidence>
<dbReference type="GO" id="GO:0005829">
    <property type="term" value="C:cytosol"/>
    <property type="evidence" value="ECO:0007669"/>
    <property type="project" value="TreeGrafter"/>
</dbReference>
<dbReference type="AlphaFoldDB" id="A0A1G1ZB90"/>
<dbReference type="GO" id="GO:0004818">
    <property type="term" value="F:glutamate-tRNA ligase activity"/>
    <property type="evidence" value="ECO:0007669"/>
    <property type="project" value="UniProtKB-UniRule"/>
</dbReference>
<evidence type="ECO:0000256" key="10">
    <source>
        <dbReference type="HAMAP-Rule" id="MF_00022"/>
    </source>
</evidence>
<dbReference type="Pfam" id="PF00749">
    <property type="entry name" value="tRNA-synt_1c"/>
    <property type="match status" value="1"/>
</dbReference>
<protein>
    <recommendedName>
        <fullName evidence="10">Glutamate--tRNA ligase</fullName>
        <ecNumber evidence="10">6.1.1.17</ecNumber>
    </recommendedName>
    <alternativeName>
        <fullName evidence="10">Glutamyl-tRNA synthetase</fullName>
        <shortName evidence="10">GluRS</shortName>
    </alternativeName>
</protein>
<keyword evidence="7 10" id="KW-0067">ATP-binding</keyword>
<keyword evidence="5 10" id="KW-0436">Ligase</keyword>
<comment type="similarity">
    <text evidence="2 10">Belongs to the class-I aminoacyl-tRNA synthetase family. Glutamate--tRNA ligase type 1 subfamily.</text>
</comment>
<feature type="binding site" evidence="10">
    <location>
        <position position="247"/>
    </location>
    <ligand>
        <name>ATP</name>
        <dbReference type="ChEBI" id="CHEBI:30616"/>
    </ligand>
</feature>
<dbReference type="InterPro" id="IPR033910">
    <property type="entry name" value="GluRS_core"/>
</dbReference>
<comment type="catalytic activity">
    <reaction evidence="10">
        <text>tRNA(Glu) + L-glutamate + ATP = L-glutamyl-tRNA(Glu) + AMP + diphosphate</text>
        <dbReference type="Rhea" id="RHEA:23540"/>
        <dbReference type="Rhea" id="RHEA-COMP:9663"/>
        <dbReference type="Rhea" id="RHEA-COMP:9680"/>
        <dbReference type="ChEBI" id="CHEBI:29985"/>
        <dbReference type="ChEBI" id="CHEBI:30616"/>
        <dbReference type="ChEBI" id="CHEBI:33019"/>
        <dbReference type="ChEBI" id="CHEBI:78442"/>
        <dbReference type="ChEBI" id="CHEBI:78520"/>
        <dbReference type="ChEBI" id="CHEBI:456215"/>
        <dbReference type="EC" id="6.1.1.17"/>
    </reaction>
</comment>
<gene>
    <name evidence="10" type="primary">gltX</name>
    <name evidence="13" type="ORF">A3G58_02600</name>
</gene>
<dbReference type="PANTHER" id="PTHR43311">
    <property type="entry name" value="GLUTAMATE--TRNA LIGASE"/>
    <property type="match status" value="1"/>
</dbReference>
<evidence type="ECO:0000259" key="11">
    <source>
        <dbReference type="Pfam" id="PF00749"/>
    </source>
</evidence>
<dbReference type="InterPro" id="IPR014729">
    <property type="entry name" value="Rossmann-like_a/b/a_fold"/>
</dbReference>
<dbReference type="EC" id="6.1.1.17" evidence="10"/>
<evidence type="ECO:0000256" key="8">
    <source>
        <dbReference type="ARBA" id="ARBA00022917"/>
    </source>
</evidence>
<dbReference type="InterPro" id="IPR020058">
    <property type="entry name" value="Glu/Gln-tRNA-synth_Ib_cat-dom"/>
</dbReference>
<organism evidence="13 14">
    <name type="scientific">Candidatus Colwellbacteria bacterium RIFCSPLOWO2_12_FULL_46_17</name>
    <dbReference type="NCBI Taxonomy" id="1797695"/>
    <lineage>
        <taxon>Bacteria</taxon>
        <taxon>Candidatus Colwelliibacteriota</taxon>
    </lineage>
</organism>
<proteinExistence type="inferred from homology"/>
<keyword evidence="4 10" id="KW-0963">Cytoplasm</keyword>
<dbReference type="FunFam" id="3.40.50.620:FF:000007">
    <property type="entry name" value="Glutamate--tRNA ligase"/>
    <property type="match status" value="1"/>
</dbReference>
<dbReference type="Gene3D" id="1.10.10.350">
    <property type="match status" value="1"/>
</dbReference>
<dbReference type="NCBIfam" id="TIGR00464">
    <property type="entry name" value="gltX_bact"/>
    <property type="match status" value="1"/>
</dbReference>
<evidence type="ECO:0000256" key="9">
    <source>
        <dbReference type="ARBA" id="ARBA00023146"/>
    </source>
</evidence>
<evidence type="ECO:0000259" key="12">
    <source>
        <dbReference type="Pfam" id="PF19269"/>
    </source>
</evidence>
<dbReference type="PRINTS" id="PR00987">
    <property type="entry name" value="TRNASYNTHGLU"/>
</dbReference>
<dbReference type="InterPro" id="IPR045462">
    <property type="entry name" value="aa-tRNA-synth_I_cd-bd"/>
</dbReference>
<dbReference type="InterPro" id="IPR020751">
    <property type="entry name" value="aa-tRNA-synth_I_codon-bd_sub2"/>
</dbReference>
<evidence type="ECO:0000256" key="3">
    <source>
        <dbReference type="ARBA" id="ARBA00011245"/>
    </source>
</evidence>
<evidence type="ECO:0000256" key="2">
    <source>
        <dbReference type="ARBA" id="ARBA00007894"/>
    </source>
</evidence>
<comment type="caution">
    <text evidence="13">The sequence shown here is derived from an EMBL/GenBank/DDBJ whole genome shotgun (WGS) entry which is preliminary data.</text>
</comment>
<dbReference type="Proteomes" id="UP000177801">
    <property type="component" value="Unassembled WGS sequence"/>
</dbReference>
<feature type="short sequence motif" description="'HIGH' region" evidence="10">
    <location>
        <begin position="13"/>
        <end position="23"/>
    </location>
</feature>
<dbReference type="GO" id="GO:0008270">
    <property type="term" value="F:zinc ion binding"/>
    <property type="evidence" value="ECO:0007669"/>
    <property type="project" value="InterPro"/>
</dbReference>
<sequence>MTASKKVKVRFAPSPTGLLHVGNARTALFNWIFARANGGTFVLRIEDTDTARSKPEFEKDITEGLEWLGLGWDEYYKQSERTNIYREYLEKLLGEGRIYYCFCAKDELEIQRQAMLTQGLAPKYVGTCRNLDKEEVKKRLDRGDEHVLRFRIPETKIEFKDMVRGRISFDTSIMGDVVVARDLDNPLYNFAVVIDDALNEITHVIRGEDHISNTPKQILIINALGFRVPEFGHLPLILNPDRSKLSKRFTDTALRDYKDDGYLAPAMVNFLAFLGWHPKENKDVMNIDEIVKEFDITRAQKGGAVFDIEKLNWLNSSYIKELDLEEFIKATEKYISKGWKLTPAMAETVRGRIEKLSEVKNLVDFYFELPEYDPELLRWRGGPLKDSALHMKETLEFLRSVPEEEFAQAKLEKELLSKLPKESRGDTLWPVRVALSGKSASPGPFEIMGAIGKKESITRIEEAIKKTGMLDI</sequence>
<dbReference type="GO" id="GO:0005524">
    <property type="term" value="F:ATP binding"/>
    <property type="evidence" value="ECO:0007669"/>
    <property type="project" value="UniProtKB-UniRule"/>
</dbReference>
<keyword evidence="8 10" id="KW-0648">Protein biosynthesis</keyword>
<dbReference type="GO" id="GO:0000049">
    <property type="term" value="F:tRNA binding"/>
    <property type="evidence" value="ECO:0007669"/>
    <property type="project" value="InterPro"/>
</dbReference>
<keyword evidence="9 10" id="KW-0030">Aminoacyl-tRNA synthetase</keyword>
<comment type="subunit">
    <text evidence="3 10">Monomer.</text>
</comment>
<evidence type="ECO:0000313" key="14">
    <source>
        <dbReference type="Proteomes" id="UP000177801"/>
    </source>
</evidence>
<evidence type="ECO:0000256" key="5">
    <source>
        <dbReference type="ARBA" id="ARBA00022598"/>
    </source>
</evidence>
<dbReference type="Pfam" id="PF19269">
    <property type="entry name" value="Anticodon_2"/>
    <property type="match status" value="1"/>
</dbReference>
<evidence type="ECO:0000256" key="6">
    <source>
        <dbReference type="ARBA" id="ARBA00022741"/>
    </source>
</evidence>